<dbReference type="AlphaFoldDB" id="A0A448ZSI5"/>
<dbReference type="EMBL" id="CAACVS010000680">
    <property type="protein sequence ID" value="VEU45015.1"/>
    <property type="molecule type" value="Genomic_DNA"/>
</dbReference>
<feature type="compositionally biased region" description="Polar residues" evidence="1">
    <location>
        <begin position="46"/>
        <end position="67"/>
    </location>
</feature>
<reference evidence="2 3" key="1">
    <citation type="submission" date="2019-01" db="EMBL/GenBank/DDBJ databases">
        <authorList>
            <person name="Ferrante I. M."/>
        </authorList>
    </citation>
    <scope>NUCLEOTIDE SEQUENCE [LARGE SCALE GENOMIC DNA]</scope>
    <source>
        <strain evidence="2 3">B856</strain>
    </source>
</reference>
<accession>A0A448ZSI5</accession>
<dbReference type="SUPFAM" id="SSF48371">
    <property type="entry name" value="ARM repeat"/>
    <property type="match status" value="1"/>
</dbReference>
<evidence type="ECO:0000313" key="3">
    <source>
        <dbReference type="Proteomes" id="UP000291116"/>
    </source>
</evidence>
<protein>
    <submittedName>
        <fullName evidence="2">Uncharacterized protein</fullName>
    </submittedName>
</protein>
<dbReference type="InterPro" id="IPR011989">
    <property type="entry name" value="ARM-like"/>
</dbReference>
<feature type="compositionally biased region" description="Basic residues" evidence="1">
    <location>
        <begin position="68"/>
        <end position="84"/>
    </location>
</feature>
<proteinExistence type="predicted"/>
<feature type="region of interest" description="Disordered" evidence="1">
    <location>
        <begin position="46"/>
        <end position="114"/>
    </location>
</feature>
<gene>
    <name evidence="2" type="ORF">PSNMU_V1.4_AUG-EV-PASAV3_0120850</name>
</gene>
<evidence type="ECO:0000313" key="2">
    <source>
        <dbReference type="EMBL" id="VEU45015.1"/>
    </source>
</evidence>
<dbReference type="Gene3D" id="1.25.10.10">
    <property type="entry name" value="Leucine-rich Repeat Variant"/>
    <property type="match status" value="1"/>
</dbReference>
<dbReference type="Proteomes" id="UP000291116">
    <property type="component" value="Unassembled WGS sequence"/>
</dbReference>
<name>A0A448ZSI5_9STRA</name>
<keyword evidence="3" id="KW-1185">Reference proteome</keyword>
<evidence type="ECO:0000256" key="1">
    <source>
        <dbReference type="SAM" id="MobiDB-lite"/>
    </source>
</evidence>
<sequence length="465" mass="51290">MKSSFRWHTTKTVLLAPNSEVQGTNPAQFISIGGVQAYSGYNSGLVSSPRSMSPTPAAAKTTTLSTRQPRKFGSKRTETKRRRVTKSDPDNGLRPDAVGSSIRGGNGLRPDAVGSSIRGSNPAVLVDAPLAARSTGFFSSPRDISRTLGKLENRSSRINGIRALEQIQEWLANDKATTESSKGVLEHFYFYGGVARTLDFLEDNMDDLDCVMIAAAVLSDFLSFRWNGTVQNREIAMNIAKTIVQRNGIPLLLLANQEFLVGQRTSSATKHVWIAIGRTINGEETRCILDKKQKLNILSDAIDCIFRLEKTGSEDWADGVLQVVLYTIANTIKDASIEKEDLKRLDIVPGCLMILEKESDQNRSDDVITYALGILTMCTKQKKLVRKKDFEQLLPILIRCMKQFGGNSQIRSFVLALLAGACEKLPKETMEKAGVLEANSTLLKSDGLSEEVKERARSIMRKILN</sequence>
<dbReference type="InterPro" id="IPR016024">
    <property type="entry name" value="ARM-type_fold"/>
</dbReference>
<organism evidence="2 3">
    <name type="scientific">Pseudo-nitzschia multistriata</name>
    <dbReference type="NCBI Taxonomy" id="183589"/>
    <lineage>
        <taxon>Eukaryota</taxon>
        <taxon>Sar</taxon>
        <taxon>Stramenopiles</taxon>
        <taxon>Ochrophyta</taxon>
        <taxon>Bacillariophyta</taxon>
        <taxon>Bacillariophyceae</taxon>
        <taxon>Bacillariophycidae</taxon>
        <taxon>Bacillariales</taxon>
        <taxon>Bacillariaceae</taxon>
        <taxon>Pseudo-nitzschia</taxon>
    </lineage>
</organism>